<name>A0A1H4UBV6_9ACTN</name>
<sequence>MIAHGQDAYEAVLADPERLRDFPDARSGCGLGERFFDAVVPPRS</sequence>
<organism evidence="1 2">
    <name type="scientific">Nocardioides exalbidus</name>
    <dbReference type="NCBI Taxonomy" id="402596"/>
    <lineage>
        <taxon>Bacteria</taxon>
        <taxon>Bacillati</taxon>
        <taxon>Actinomycetota</taxon>
        <taxon>Actinomycetes</taxon>
        <taxon>Propionibacteriales</taxon>
        <taxon>Nocardioidaceae</taxon>
        <taxon>Nocardioides</taxon>
    </lineage>
</organism>
<keyword evidence="2" id="KW-1185">Reference proteome</keyword>
<protein>
    <submittedName>
        <fullName evidence="1">Uncharacterized protein</fullName>
    </submittedName>
</protein>
<accession>A0A1H4UBV6</accession>
<proteinExistence type="predicted"/>
<evidence type="ECO:0000313" key="2">
    <source>
        <dbReference type="Proteomes" id="UP000198742"/>
    </source>
</evidence>
<dbReference type="EMBL" id="FNRT01000002">
    <property type="protein sequence ID" value="SEC66093.1"/>
    <property type="molecule type" value="Genomic_DNA"/>
</dbReference>
<gene>
    <name evidence="1" type="ORF">SAMN04489844_2726</name>
</gene>
<dbReference type="Proteomes" id="UP000198742">
    <property type="component" value="Unassembled WGS sequence"/>
</dbReference>
<evidence type="ECO:0000313" key="1">
    <source>
        <dbReference type="EMBL" id="SEC66093.1"/>
    </source>
</evidence>
<dbReference type="AlphaFoldDB" id="A0A1H4UBV6"/>
<reference evidence="2" key="1">
    <citation type="submission" date="2016-10" db="EMBL/GenBank/DDBJ databases">
        <authorList>
            <person name="Varghese N."/>
            <person name="Submissions S."/>
        </authorList>
    </citation>
    <scope>NUCLEOTIDE SEQUENCE [LARGE SCALE GENOMIC DNA]</scope>
    <source>
        <strain evidence="2">DSM 22017</strain>
    </source>
</reference>